<gene>
    <name evidence="1" type="ORF">EBB79_08215</name>
</gene>
<dbReference type="Pfam" id="PF04985">
    <property type="entry name" value="Phage_tube"/>
    <property type="match status" value="1"/>
</dbReference>
<dbReference type="EMBL" id="CP033219">
    <property type="protein sequence ID" value="AZV77880.1"/>
    <property type="molecule type" value="Genomic_DNA"/>
</dbReference>
<name>A0A3T0N1I2_9RHOB</name>
<dbReference type="AlphaFoldDB" id="A0A3T0N1I2"/>
<dbReference type="InterPro" id="IPR006498">
    <property type="entry name" value="Tail_tube"/>
</dbReference>
<sequence length="165" mass="17946">MIYPRTIRNFNAFLDGVSYAGRATEGKLPELKMQVANHRGAGMDGVSPVDMGTEAMNAEVTLSEWSPNAVKLFGTRKRLVLRPAAMGEDDFSADTYVATLGGRWTSTNFGDLKPGSDVPLKLSLAVDYFRLTMNGDELFEIDILAGKRVIGGVDQVVELRKAMGV</sequence>
<dbReference type="RefSeq" id="WP_127748441.1">
    <property type="nucleotide sequence ID" value="NZ_CP033219.1"/>
</dbReference>
<dbReference type="OrthoDB" id="3078668at2"/>
<evidence type="ECO:0000313" key="2">
    <source>
        <dbReference type="Proteomes" id="UP000283063"/>
    </source>
</evidence>
<protein>
    <submittedName>
        <fullName evidence="1">Phage major tail tube protein</fullName>
    </submittedName>
</protein>
<dbReference type="NCBIfam" id="TIGR01611">
    <property type="entry name" value="tail_tube"/>
    <property type="match status" value="1"/>
</dbReference>
<evidence type="ECO:0000313" key="1">
    <source>
        <dbReference type="EMBL" id="AZV77880.1"/>
    </source>
</evidence>
<dbReference type="Proteomes" id="UP000283063">
    <property type="component" value="Chromosome"/>
</dbReference>
<keyword evidence="2" id="KW-1185">Reference proteome</keyword>
<organism evidence="1 2">
    <name type="scientific">Parasedimentitalea marina</name>
    <dbReference type="NCBI Taxonomy" id="2483033"/>
    <lineage>
        <taxon>Bacteria</taxon>
        <taxon>Pseudomonadati</taxon>
        <taxon>Pseudomonadota</taxon>
        <taxon>Alphaproteobacteria</taxon>
        <taxon>Rhodobacterales</taxon>
        <taxon>Paracoccaceae</taxon>
        <taxon>Parasedimentitalea</taxon>
    </lineage>
</organism>
<accession>A0A3T0N1I2</accession>
<dbReference type="KEGG" id="sedi:EBB79_08215"/>
<reference evidence="1 2" key="1">
    <citation type="submission" date="2018-10" db="EMBL/GenBank/DDBJ databases">
        <title>Parasedimentitalea marina sp. nov., a psychrophilic bacterium isolated from deep seawater of the New Britain Trench.</title>
        <authorList>
            <person name="Cao J."/>
        </authorList>
    </citation>
    <scope>NUCLEOTIDE SEQUENCE [LARGE SCALE GENOMIC DNA]</scope>
    <source>
        <strain evidence="1 2">W43</strain>
    </source>
</reference>
<proteinExistence type="predicted"/>